<organism evidence="1 2">
    <name type="scientific">Aeromonas phage PX29</name>
    <dbReference type="NCBI Taxonomy" id="926067"/>
    <lineage>
        <taxon>Viruses</taxon>
        <taxon>Duplodnaviria</taxon>
        <taxon>Heunggongvirae</taxon>
        <taxon>Uroviricota</taxon>
        <taxon>Caudoviricetes</taxon>
        <taxon>Pantevenvirales</taxon>
        <taxon>Straboviridae</taxon>
        <taxon>Angelvirus</taxon>
        <taxon>Angelvirus px29</taxon>
    </lineage>
</organism>
<keyword evidence="2" id="KW-1185">Reference proteome</keyword>
<dbReference type="EMBL" id="GU396103">
    <property type="protein sequence ID" value="ADQ52989.1"/>
    <property type="molecule type" value="Genomic_DNA"/>
</dbReference>
<accession>E5DQK3</accession>
<dbReference type="OrthoDB" id="31064at10239"/>
<dbReference type="GeneID" id="18560194"/>
<dbReference type="KEGG" id="vg:18560194"/>
<gene>
    <name evidence="1" type="ORF">PX29p270</name>
</gene>
<proteinExistence type="predicted"/>
<reference evidence="1 2" key="1">
    <citation type="journal article" date="2010" name="Virol. J.">
        <title>Genomes of the T4-related bacteriophages as windows on microbial genome evolution.</title>
        <authorList>
            <person name="Petrov V.M."/>
            <person name="Ratnayaka S."/>
            <person name="Nolan J.M."/>
            <person name="Miller E.S."/>
            <person name="Karam J.D."/>
        </authorList>
    </citation>
    <scope>NUCLEOTIDE SEQUENCE [LARGE SCALE GENOMIC DNA]</scope>
</reference>
<protein>
    <submittedName>
        <fullName evidence="1">Uncharacterized protein</fullName>
    </submittedName>
</protein>
<sequence length="161" mass="19113">MEYKYVPWKHRHTWKEPTPAMQNREHQEDAIKCRLESLVEFMNALGFDVANGQPWRGFKRGNQQISFYIAKNMMDFACIDGSCIYRFASQTPNLVIINEMTLTGKNREYKFPKAVWNNAVRTKRSFLECRDILVDKKNRCLFTEHAFYQYGSDSEHINKQD</sequence>
<dbReference type="RefSeq" id="YP_009011699.1">
    <property type="nucleotide sequence ID" value="NC_023688.1"/>
</dbReference>
<name>E5DQK3_9CAUD</name>
<dbReference type="Proteomes" id="UP000008726">
    <property type="component" value="Segment"/>
</dbReference>
<evidence type="ECO:0000313" key="1">
    <source>
        <dbReference type="EMBL" id="ADQ52989.1"/>
    </source>
</evidence>
<evidence type="ECO:0000313" key="2">
    <source>
        <dbReference type="Proteomes" id="UP000008726"/>
    </source>
</evidence>